<reference evidence="3" key="1">
    <citation type="submission" date="2013-10" db="EMBL/GenBank/DDBJ databases">
        <title>Genomic analysis of the causative agents of coccidiosis in chickens.</title>
        <authorList>
            <person name="Reid A.J."/>
            <person name="Blake D."/>
            <person name="Billington K."/>
            <person name="Browne H."/>
            <person name="Dunn M."/>
            <person name="Hung S."/>
            <person name="Kawahara F."/>
            <person name="Miranda-Saavedra D."/>
            <person name="Mourier T."/>
            <person name="Nagra H."/>
            <person name="Otto T.D."/>
            <person name="Rawlings N."/>
            <person name="Sanchez A."/>
            <person name="Sanders M."/>
            <person name="Subramaniam C."/>
            <person name="Tay Y."/>
            <person name="Dear P."/>
            <person name="Doerig C."/>
            <person name="Gruber A."/>
            <person name="Parkinson J."/>
            <person name="Shirley M."/>
            <person name="Wan K.L."/>
            <person name="Berriman M."/>
            <person name="Tomley F."/>
            <person name="Pain A."/>
        </authorList>
    </citation>
    <scope>NUCLEOTIDE SEQUENCE [LARGE SCALE GENOMIC DNA]</scope>
    <source>
        <strain evidence="3">Weybridge</strain>
    </source>
</reference>
<dbReference type="SUPFAM" id="SSF50729">
    <property type="entry name" value="PH domain-like"/>
    <property type="match status" value="1"/>
</dbReference>
<evidence type="ECO:0000259" key="2">
    <source>
        <dbReference type="PROSITE" id="PS50196"/>
    </source>
</evidence>
<feature type="region of interest" description="Disordered" evidence="1">
    <location>
        <begin position="176"/>
        <end position="224"/>
    </location>
</feature>
<dbReference type="VEuPathDB" id="ToxoDB:EMWEY_00008550"/>
<dbReference type="Proteomes" id="UP000030763">
    <property type="component" value="Unassembled WGS sequence"/>
</dbReference>
<evidence type="ECO:0000313" key="4">
    <source>
        <dbReference type="Proteomes" id="UP000030763"/>
    </source>
</evidence>
<dbReference type="GO" id="GO:0005096">
    <property type="term" value="F:GTPase activator activity"/>
    <property type="evidence" value="ECO:0007669"/>
    <property type="project" value="TreeGrafter"/>
</dbReference>
<dbReference type="Gene3D" id="2.30.29.30">
    <property type="entry name" value="Pleckstrin-homology domain (PH domain)/Phosphotyrosine-binding domain (PTB)"/>
    <property type="match status" value="1"/>
</dbReference>
<dbReference type="PROSITE" id="PS50196">
    <property type="entry name" value="RANBD1"/>
    <property type="match status" value="1"/>
</dbReference>
<dbReference type="FunFam" id="2.30.29.30:FF:000312">
    <property type="entry name" value="Ran binding protein 1"/>
    <property type="match status" value="1"/>
</dbReference>
<proteinExistence type="predicted"/>
<feature type="domain" description="RanBD1" evidence="2">
    <location>
        <begin position="32"/>
        <end position="168"/>
    </location>
</feature>
<accession>U6MA85</accession>
<evidence type="ECO:0000256" key="1">
    <source>
        <dbReference type="SAM" id="MobiDB-lite"/>
    </source>
</evidence>
<keyword evidence="4" id="KW-1185">Reference proteome</keyword>
<dbReference type="AlphaFoldDB" id="U6MA85"/>
<sequence length="224" mass="25588">MADKEECAAPAAPNNEEDDVANLEQEVTEGNWTRPEVEVHEVKVETGEEDEETFWKCRSKLYRWAGSEWKERGLGEAKLLQHKETKKIRFLLRQEKTLKIVANHYVVATDVYCKLTPNVSSEKIWVWTVMDFAEGELKNEQFALKFGQVEQAKEFKEKFEEAATINAKLFGIEESGSKEGEKAEKKEGSDEKTEKDAEKADKESKSTEAGKTETSEESKDKEKA</sequence>
<dbReference type="GO" id="GO:0005643">
    <property type="term" value="C:nuclear pore"/>
    <property type="evidence" value="ECO:0007669"/>
    <property type="project" value="TreeGrafter"/>
</dbReference>
<dbReference type="GeneID" id="25334841"/>
<dbReference type="PANTHER" id="PTHR23138">
    <property type="entry name" value="RAN BINDING PROTEIN"/>
    <property type="match status" value="1"/>
</dbReference>
<gene>
    <name evidence="3" type="ORF">EMWEY_00008550</name>
</gene>
<dbReference type="RefSeq" id="XP_013337611.1">
    <property type="nucleotide sequence ID" value="XM_013482157.1"/>
</dbReference>
<dbReference type="InterPro" id="IPR011993">
    <property type="entry name" value="PH-like_dom_sf"/>
</dbReference>
<dbReference type="PANTHER" id="PTHR23138:SF87">
    <property type="entry name" value="E3 SUMO-PROTEIN LIGASE RANBP2"/>
    <property type="match status" value="1"/>
</dbReference>
<dbReference type="EMBL" id="HG721967">
    <property type="protein sequence ID" value="CDJ60961.1"/>
    <property type="molecule type" value="Genomic_DNA"/>
</dbReference>
<dbReference type="SMART" id="SM00160">
    <property type="entry name" value="RanBD"/>
    <property type="match status" value="1"/>
</dbReference>
<dbReference type="Pfam" id="PF00638">
    <property type="entry name" value="Ran_BP1"/>
    <property type="match status" value="1"/>
</dbReference>
<dbReference type="GO" id="GO:0005737">
    <property type="term" value="C:cytoplasm"/>
    <property type="evidence" value="ECO:0007669"/>
    <property type="project" value="TreeGrafter"/>
</dbReference>
<reference evidence="3" key="2">
    <citation type="submission" date="2013-10" db="EMBL/GenBank/DDBJ databases">
        <authorList>
            <person name="Aslett M."/>
        </authorList>
    </citation>
    <scope>NUCLEOTIDE SEQUENCE [LARGE SCALE GENOMIC DNA]</scope>
    <source>
        <strain evidence="3">Weybridge</strain>
    </source>
</reference>
<organism evidence="3 4">
    <name type="scientific">Eimeria maxima</name>
    <name type="common">Coccidian parasite</name>
    <dbReference type="NCBI Taxonomy" id="5804"/>
    <lineage>
        <taxon>Eukaryota</taxon>
        <taxon>Sar</taxon>
        <taxon>Alveolata</taxon>
        <taxon>Apicomplexa</taxon>
        <taxon>Conoidasida</taxon>
        <taxon>Coccidia</taxon>
        <taxon>Eucoccidiorida</taxon>
        <taxon>Eimeriorina</taxon>
        <taxon>Eimeriidae</taxon>
        <taxon>Eimeria</taxon>
    </lineage>
</organism>
<dbReference type="OMA" id="HYIYPNK"/>
<evidence type="ECO:0000313" key="3">
    <source>
        <dbReference type="EMBL" id="CDJ60961.1"/>
    </source>
</evidence>
<dbReference type="OrthoDB" id="2357150at2759"/>
<dbReference type="InterPro" id="IPR000156">
    <property type="entry name" value="Ran_bind_dom"/>
</dbReference>
<feature type="region of interest" description="Disordered" evidence="1">
    <location>
        <begin position="1"/>
        <end position="32"/>
    </location>
</feature>
<dbReference type="InterPro" id="IPR045255">
    <property type="entry name" value="RanBP1-like"/>
</dbReference>
<protein>
    <submittedName>
        <fullName evidence="3">Ran-specific GTPase-activating protein, putative</fullName>
    </submittedName>
</protein>
<name>U6MA85_EIMMA</name>